<comment type="caution">
    <text evidence="4">The sequence shown here is derived from an EMBL/GenBank/DDBJ whole genome shotgun (WGS) entry which is preliminary data.</text>
</comment>
<feature type="compositionally biased region" description="Basic and acidic residues" evidence="2">
    <location>
        <begin position="21"/>
        <end position="46"/>
    </location>
</feature>
<dbReference type="AlphaFoldDB" id="A0A4D9CRW6"/>
<keyword evidence="5" id="KW-1185">Reference proteome</keyword>
<proteinExistence type="inferred from homology"/>
<name>A0A4D9CRW6_9STRA</name>
<dbReference type="PANTHER" id="PTHR13596">
    <property type="entry name" value="SMALL EDRK-RICH FACTOR 1"/>
    <property type="match status" value="1"/>
</dbReference>
<organism evidence="4 5">
    <name type="scientific">Nannochloropsis salina CCMP1776</name>
    <dbReference type="NCBI Taxonomy" id="1027361"/>
    <lineage>
        <taxon>Eukaryota</taxon>
        <taxon>Sar</taxon>
        <taxon>Stramenopiles</taxon>
        <taxon>Ochrophyta</taxon>
        <taxon>Eustigmatophyceae</taxon>
        <taxon>Eustigmatales</taxon>
        <taxon>Monodopsidaceae</taxon>
        <taxon>Microchloropsis</taxon>
        <taxon>Microchloropsis salina</taxon>
    </lineage>
</organism>
<evidence type="ECO:0000256" key="2">
    <source>
        <dbReference type="SAM" id="MobiDB-lite"/>
    </source>
</evidence>
<protein>
    <recommendedName>
        <fullName evidence="3">Small EDRK-rich factor-like N-terminal domain-containing protein</fullName>
    </recommendedName>
</protein>
<feature type="compositionally biased region" description="Basic and acidic residues" evidence="2">
    <location>
        <begin position="1"/>
        <end position="13"/>
    </location>
</feature>
<evidence type="ECO:0000313" key="4">
    <source>
        <dbReference type="EMBL" id="TFJ80807.1"/>
    </source>
</evidence>
<dbReference type="PANTHER" id="PTHR13596:SF0">
    <property type="entry name" value="SI:CH211-39K3.2-RELATED"/>
    <property type="match status" value="1"/>
</dbReference>
<dbReference type="Pfam" id="PF04419">
    <property type="entry name" value="SERF-like_N"/>
    <property type="match status" value="1"/>
</dbReference>
<evidence type="ECO:0000313" key="5">
    <source>
        <dbReference type="Proteomes" id="UP000355283"/>
    </source>
</evidence>
<feature type="compositionally biased region" description="Basic and acidic residues" evidence="2">
    <location>
        <begin position="60"/>
        <end position="71"/>
    </location>
</feature>
<dbReference type="InterPro" id="IPR007513">
    <property type="entry name" value="SERF-like_N"/>
</dbReference>
<comment type="similarity">
    <text evidence="1">Belongs to the SERF family.</text>
</comment>
<dbReference type="Proteomes" id="UP000355283">
    <property type="component" value="Unassembled WGS sequence"/>
</dbReference>
<dbReference type="InterPro" id="IPR040211">
    <property type="entry name" value="SERF1/2-like"/>
</dbReference>
<reference evidence="4 5" key="1">
    <citation type="submission" date="2019-01" db="EMBL/GenBank/DDBJ databases">
        <title>Nuclear Genome Assembly of the Microalgal Biofuel strain Nannochloropsis salina CCMP1776.</title>
        <authorList>
            <person name="Hovde B."/>
        </authorList>
    </citation>
    <scope>NUCLEOTIDE SEQUENCE [LARGE SCALE GENOMIC DNA]</scope>
    <source>
        <strain evidence="4 5">CCMP1776</strain>
    </source>
</reference>
<gene>
    <name evidence="4" type="ORF">NSK_007984</name>
</gene>
<feature type="region of interest" description="Disordered" evidence="2">
    <location>
        <begin position="1"/>
        <end position="79"/>
    </location>
</feature>
<sequence>MTRGNQREIDRARAAARAAKGRKEGNEGDPKLRAERDAKALQEKIAKKQAAKATAGDGGQEQKGKNKKADKNAYTVFIK</sequence>
<evidence type="ECO:0000256" key="1">
    <source>
        <dbReference type="ARBA" id="ARBA00007309"/>
    </source>
</evidence>
<feature type="domain" description="Small EDRK-rich factor-like N-terminal" evidence="3">
    <location>
        <begin position="1"/>
        <end position="25"/>
    </location>
</feature>
<accession>A0A4D9CRW6</accession>
<evidence type="ECO:0000259" key="3">
    <source>
        <dbReference type="Pfam" id="PF04419"/>
    </source>
</evidence>
<dbReference type="EMBL" id="SDOX01000158">
    <property type="protein sequence ID" value="TFJ80807.1"/>
    <property type="molecule type" value="Genomic_DNA"/>
</dbReference>